<accession>A0A1Y5P9K2</accession>
<dbReference type="InterPro" id="IPR036691">
    <property type="entry name" value="Endo/exonu/phosph_ase_sf"/>
</dbReference>
<gene>
    <name evidence="5" type="ORF">MIPYR_30104</name>
</gene>
<keyword evidence="1" id="KW-0378">Hydrolase</keyword>
<feature type="signal peptide" evidence="3">
    <location>
        <begin position="1"/>
        <end position="28"/>
    </location>
</feature>
<dbReference type="CDD" id="cd00063">
    <property type="entry name" value="FN3"/>
    <property type="match status" value="1"/>
</dbReference>
<dbReference type="InterPro" id="IPR036116">
    <property type="entry name" value="FN3_sf"/>
</dbReference>
<dbReference type="Pfam" id="PF03372">
    <property type="entry name" value="Exo_endo_phos"/>
    <property type="match status" value="1"/>
</dbReference>
<name>A0A1Y5P9K2_9MICO</name>
<dbReference type="Gene3D" id="3.60.10.10">
    <property type="entry name" value="Endonuclease/exonuclease/phosphatase"/>
    <property type="match status" value="1"/>
</dbReference>
<evidence type="ECO:0000256" key="2">
    <source>
        <dbReference type="ARBA" id="ARBA00023326"/>
    </source>
</evidence>
<dbReference type="Pfam" id="PF00041">
    <property type="entry name" value="fn3"/>
    <property type="match status" value="1"/>
</dbReference>
<reference evidence="5" key="1">
    <citation type="submission" date="2016-03" db="EMBL/GenBank/DDBJ databases">
        <authorList>
            <person name="Ploux O."/>
        </authorList>
    </citation>
    <scope>NUCLEOTIDE SEQUENCE</scope>
    <source>
        <strain evidence="5">UC1</strain>
    </source>
</reference>
<keyword evidence="1" id="KW-0326">Glycosidase</keyword>
<dbReference type="InterPro" id="IPR013783">
    <property type="entry name" value="Ig-like_fold"/>
</dbReference>
<sequence>MRLRSPRLAAVALLATLALLTPTSPAVAAIARPAQVGLVSFTGASLTSTGATLTVDWPDAAGAAGYEVFAARSLDAVAAATTPAVRVTDSRATVSRLTAGVDYFVQVRAVNSVGVGPRSSRVGHGTIASQGTFPAGAPSYRALTWNVCSNACAGITTRAKVINRRITEIAPDIVALQEASKYTTAPTGYRFVANGQNDILVRSGQFAVVPMKTAATAGSTVFARKSATPGKGIAWAALRHRTGAYVVVFDAHLVSGTTAAQVAQRTYEAERLNAFVLSTLGKLAASYGSLTNWKNAPVIILGDFNTHKSRVGDGTQAVLQKAGWYDAYDQARSLMAQHHNSANPTMQTAPVIGVRWGDHVDKVLVRPSRTAVIRWANAGKRVGGTYVAPLGSDHHPVLAVVSVR</sequence>
<evidence type="ECO:0000256" key="1">
    <source>
        <dbReference type="ARBA" id="ARBA00023295"/>
    </source>
</evidence>
<dbReference type="SUPFAM" id="SSF49265">
    <property type="entry name" value="Fibronectin type III"/>
    <property type="match status" value="1"/>
</dbReference>
<keyword evidence="3" id="KW-0732">Signal</keyword>
<dbReference type="GO" id="GO:0016798">
    <property type="term" value="F:hydrolase activity, acting on glycosyl bonds"/>
    <property type="evidence" value="ECO:0007669"/>
    <property type="project" value="UniProtKB-KW"/>
</dbReference>
<keyword evidence="2" id="KW-0119">Carbohydrate metabolism</keyword>
<proteinExistence type="predicted"/>
<dbReference type="InterPro" id="IPR005135">
    <property type="entry name" value="Endo/exonuclease/phosphatase"/>
</dbReference>
<dbReference type="EMBL" id="FLQR01000007">
    <property type="protein sequence ID" value="SBS72598.1"/>
    <property type="molecule type" value="Genomic_DNA"/>
</dbReference>
<dbReference type="RefSeq" id="WP_295575927.1">
    <property type="nucleotide sequence ID" value="NZ_FLQR01000007.1"/>
</dbReference>
<dbReference type="SUPFAM" id="SSF56219">
    <property type="entry name" value="DNase I-like"/>
    <property type="match status" value="1"/>
</dbReference>
<dbReference type="SMART" id="SM00060">
    <property type="entry name" value="FN3"/>
    <property type="match status" value="1"/>
</dbReference>
<dbReference type="AlphaFoldDB" id="A0A1Y5P9K2"/>
<evidence type="ECO:0000259" key="4">
    <source>
        <dbReference type="PROSITE" id="PS50853"/>
    </source>
</evidence>
<dbReference type="PROSITE" id="PS50853">
    <property type="entry name" value="FN3"/>
    <property type="match status" value="1"/>
</dbReference>
<dbReference type="GO" id="GO:0000272">
    <property type="term" value="P:polysaccharide catabolic process"/>
    <property type="evidence" value="ECO:0007669"/>
    <property type="project" value="UniProtKB-KW"/>
</dbReference>
<dbReference type="InterPro" id="IPR003961">
    <property type="entry name" value="FN3_dom"/>
</dbReference>
<protein>
    <recommendedName>
        <fullName evidence="4">Fibronectin type-III domain-containing protein</fullName>
    </recommendedName>
</protein>
<evidence type="ECO:0000256" key="3">
    <source>
        <dbReference type="SAM" id="SignalP"/>
    </source>
</evidence>
<evidence type="ECO:0000313" key="5">
    <source>
        <dbReference type="EMBL" id="SBS72598.1"/>
    </source>
</evidence>
<feature type="domain" description="Fibronectin type-III" evidence="4">
    <location>
        <begin position="32"/>
        <end position="130"/>
    </location>
</feature>
<keyword evidence="2" id="KW-0624">Polysaccharide degradation</keyword>
<organism evidence="5">
    <name type="scientific">uncultured Microbacterium sp</name>
    <dbReference type="NCBI Taxonomy" id="191216"/>
    <lineage>
        <taxon>Bacteria</taxon>
        <taxon>Bacillati</taxon>
        <taxon>Actinomycetota</taxon>
        <taxon>Actinomycetes</taxon>
        <taxon>Micrococcales</taxon>
        <taxon>Microbacteriaceae</taxon>
        <taxon>Microbacterium</taxon>
        <taxon>environmental samples</taxon>
    </lineage>
</organism>
<feature type="chain" id="PRO_5012961019" description="Fibronectin type-III domain-containing protein" evidence="3">
    <location>
        <begin position="29"/>
        <end position="404"/>
    </location>
</feature>
<dbReference type="Gene3D" id="2.60.40.10">
    <property type="entry name" value="Immunoglobulins"/>
    <property type="match status" value="1"/>
</dbReference>